<comment type="caution">
    <text evidence="16">The sequence shown here is derived from an EMBL/GenBank/DDBJ whole genome shotgun (WGS) entry which is preliminary data.</text>
</comment>
<dbReference type="Pfam" id="PF15613">
    <property type="entry name" value="WSD"/>
    <property type="match status" value="1"/>
</dbReference>
<keyword evidence="6 9" id="KW-0103">Bromodomain</keyword>
<feature type="compositionally biased region" description="Polar residues" evidence="12">
    <location>
        <begin position="1575"/>
        <end position="1599"/>
    </location>
</feature>
<feature type="region of interest" description="Disordered" evidence="12">
    <location>
        <begin position="2817"/>
        <end position="2838"/>
    </location>
</feature>
<evidence type="ECO:0000259" key="15">
    <source>
        <dbReference type="PROSITE" id="PS50827"/>
    </source>
</evidence>
<evidence type="ECO:0000313" key="17">
    <source>
        <dbReference type="Proteomes" id="UP000225706"/>
    </source>
</evidence>
<name>A0A2B4RT32_STYPI</name>
<feature type="region of interest" description="Disordered" evidence="12">
    <location>
        <begin position="349"/>
        <end position="425"/>
    </location>
</feature>
<feature type="region of interest" description="Disordered" evidence="12">
    <location>
        <begin position="461"/>
        <end position="638"/>
    </location>
</feature>
<dbReference type="PROSITE" id="PS50014">
    <property type="entry name" value="BROMODOMAIN_2"/>
    <property type="match status" value="1"/>
</dbReference>
<dbReference type="InterPro" id="IPR013083">
    <property type="entry name" value="Znf_RING/FYVE/PHD"/>
</dbReference>
<feature type="compositionally biased region" description="Basic and acidic residues" evidence="12">
    <location>
        <begin position="1293"/>
        <end position="1312"/>
    </location>
</feature>
<dbReference type="CDD" id="cd05509">
    <property type="entry name" value="Bromo_gcn5_like"/>
    <property type="match status" value="1"/>
</dbReference>
<evidence type="ECO:0000256" key="11">
    <source>
        <dbReference type="SAM" id="Coils"/>
    </source>
</evidence>
<feature type="compositionally biased region" description="Basic and acidic residues" evidence="12">
    <location>
        <begin position="529"/>
        <end position="548"/>
    </location>
</feature>
<evidence type="ECO:0000256" key="5">
    <source>
        <dbReference type="ARBA" id="ARBA00023015"/>
    </source>
</evidence>
<dbReference type="PANTHER" id="PTHR45975:SF2">
    <property type="entry name" value="NUCLEOSOME-REMODELING FACTOR SUBUNIT BPTF"/>
    <property type="match status" value="1"/>
</dbReference>
<dbReference type="InterPro" id="IPR036427">
    <property type="entry name" value="Bromodomain-like_sf"/>
</dbReference>
<comment type="subcellular location">
    <subcellularLocation>
        <location evidence="1">Nucleus</location>
    </subcellularLocation>
</comment>
<evidence type="ECO:0000256" key="9">
    <source>
        <dbReference type="PROSITE-ProRule" id="PRU00035"/>
    </source>
</evidence>
<feature type="compositionally biased region" description="Polar residues" evidence="12">
    <location>
        <begin position="590"/>
        <end position="611"/>
    </location>
</feature>
<evidence type="ECO:0000313" key="16">
    <source>
        <dbReference type="EMBL" id="PFX19478.1"/>
    </source>
</evidence>
<evidence type="ECO:0000259" key="13">
    <source>
        <dbReference type="PROSITE" id="PS50014"/>
    </source>
</evidence>
<dbReference type="GO" id="GO:0006357">
    <property type="term" value="P:regulation of transcription by RNA polymerase II"/>
    <property type="evidence" value="ECO:0007669"/>
    <property type="project" value="InterPro"/>
</dbReference>
<keyword evidence="8" id="KW-0539">Nucleus</keyword>
<evidence type="ECO:0000256" key="6">
    <source>
        <dbReference type="ARBA" id="ARBA00023117"/>
    </source>
</evidence>
<organism evidence="16 17">
    <name type="scientific">Stylophora pistillata</name>
    <name type="common">Smooth cauliflower coral</name>
    <dbReference type="NCBI Taxonomy" id="50429"/>
    <lineage>
        <taxon>Eukaryota</taxon>
        <taxon>Metazoa</taxon>
        <taxon>Cnidaria</taxon>
        <taxon>Anthozoa</taxon>
        <taxon>Hexacorallia</taxon>
        <taxon>Scleractinia</taxon>
        <taxon>Astrocoeniina</taxon>
        <taxon>Pocilloporidae</taxon>
        <taxon>Stylophora</taxon>
    </lineage>
</organism>
<keyword evidence="11" id="KW-0175">Coiled coil</keyword>
<feature type="region of interest" description="Disordered" evidence="12">
    <location>
        <begin position="2747"/>
        <end position="2780"/>
    </location>
</feature>
<dbReference type="STRING" id="50429.A0A2B4RT32"/>
<feature type="domain" description="DDT" evidence="15">
    <location>
        <begin position="110"/>
        <end position="170"/>
    </location>
</feature>
<keyword evidence="3 10" id="KW-0863">Zinc-finger</keyword>
<feature type="region of interest" description="Disordered" evidence="12">
    <location>
        <begin position="1910"/>
        <end position="1942"/>
    </location>
</feature>
<dbReference type="PRINTS" id="PR00503">
    <property type="entry name" value="BROMODOMAIN"/>
</dbReference>
<feature type="region of interest" description="Disordered" evidence="12">
    <location>
        <begin position="1800"/>
        <end position="1841"/>
    </location>
</feature>
<feature type="compositionally biased region" description="Basic and acidic residues" evidence="12">
    <location>
        <begin position="368"/>
        <end position="382"/>
    </location>
</feature>
<dbReference type="SUPFAM" id="SSF57903">
    <property type="entry name" value="FYVE/PHD zinc finger"/>
    <property type="match status" value="2"/>
</dbReference>
<dbReference type="PANTHER" id="PTHR45975">
    <property type="entry name" value="NUCLEOSOME-REMODELING FACTOR SUBUNIT BPTF"/>
    <property type="match status" value="1"/>
</dbReference>
<dbReference type="InterPro" id="IPR018501">
    <property type="entry name" value="DDT_dom"/>
</dbReference>
<keyword evidence="2" id="KW-0479">Metal-binding</keyword>
<feature type="domain" description="Bromo" evidence="13">
    <location>
        <begin position="3050"/>
        <end position="3120"/>
    </location>
</feature>
<dbReference type="Gene3D" id="1.20.920.10">
    <property type="entry name" value="Bromodomain-like"/>
    <property type="match status" value="1"/>
</dbReference>
<evidence type="ECO:0000256" key="8">
    <source>
        <dbReference type="ARBA" id="ARBA00023242"/>
    </source>
</evidence>
<keyword evidence="17" id="KW-1185">Reference proteome</keyword>
<evidence type="ECO:0000256" key="3">
    <source>
        <dbReference type="ARBA" id="ARBA00022771"/>
    </source>
</evidence>
<feature type="compositionally biased region" description="Polar residues" evidence="12">
    <location>
        <begin position="1282"/>
        <end position="1291"/>
    </location>
</feature>
<dbReference type="InterPro" id="IPR019787">
    <property type="entry name" value="Znf_PHD-finger"/>
</dbReference>
<evidence type="ECO:0000256" key="1">
    <source>
        <dbReference type="ARBA" id="ARBA00004123"/>
    </source>
</evidence>
<dbReference type="InterPro" id="IPR001487">
    <property type="entry name" value="Bromodomain"/>
</dbReference>
<dbReference type="GO" id="GO:0016589">
    <property type="term" value="C:NURF complex"/>
    <property type="evidence" value="ECO:0007669"/>
    <property type="project" value="InterPro"/>
</dbReference>
<proteinExistence type="predicted"/>
<feature type="region of interest" description="Disordered" evidence="12">
    <location>
        <begin position="1264"/>
        <end position="1334"/>
    </location>
</feature>
<feature type="compositionally biased region" description="Polar residues" evidence="12">
    <location>
        <begin position="27"/>
        <end position="51"/>
    </location>
</feature>
<evidence type="ECO:0000256" key="12">
    <source>
        <dbReference type="SAM" id="MobiDB-lite"/>
    </source>
</evidence>
<feature type="compositionally biased region" description="Low complexity" evidence="12">
    <location>
        <begin position="941"/>
        <end position="960"/>
    </location>
</feature>
<feature type="region of interest" description="Disordered" evidence="12">
    <location>
        <begin position="899"/>
        <end position="919"/>
    </location>
</feature>
<dbReference type="GO" id="GO:0000978">
    <property type="term" value="F:RNA polymerase II cis-regulatory region sequence-specific DNA binding"/>
    <property type="evidence" value="ECO:0007669"/>
    <property type="project" value="TreeGrafter"/>
</dbReference>
<dbReference type="Pfam" id="PF00439">
    <property type="entry name" value="Bromodomain"/>
    <property type="match status" value="1"/>
</dbReference>
<dbReference type="GO" id="GO:0008270">
    <property type="term" value="F:zinc ion binding"/>
    <property type="evidence" value="ECO:0007669"/>
    <property type="project" value="UniProtKB-KW"/>
</dbReference>
<dbReference type="PROSITE" id="PS50827">
    <property type="entry name" value="DDT"/>
    <property type="match status" value="1"/>
</dbReference>
<evidence type="ECO:0000256" key="10">
    <source>
        <dbReference type="PROSITE-ProRule" id="PRU00146"/>
    </source>
</evidence>
<evidence type="ECO:0000256" key="4">
    <source>
        <dbReference type="ARBA" id="ARBA00022833"/>
    </source>
</evidence>
<dbReference type="SMART" id="SM00249">
    <property type="entry name" value="PHD"/>
    <property type="match status" value="2"/>
</dbReference>
<feature type="compositionally biased region" description="Low complexity" evidence="12">
    <location>
        <begin position="68"/>
        <end position="82"/>
    </location>
</feature>
<dbReference type="InterPro" id="IPR038028">
    <property type="entry name" value="BPTF"/>
</dbReference>
<feature type="region of interest" description="Disordered" evidence="12">
    <location>
        <begin position="1957"/>
        <end position="1983"/>
    </location>
</feature>
<feature type="compositionally biased region" description="Low complexity" evidence="12">
    <location>
        <begin position="413"/>
        <end position="425"/>
    </location>
</feature>
<feature type="compositionally biased region" description="Polar residues" evidence="12">
    <location>
        <begin position="1957"/>
        <end position="1981"/>
    </location>
</feature>
<reference evidence="17" key="1">
    <citation type="journal article" date="2017" name="bioRxiv">
        <title>Comparative analysis of the genomes of Stylophora pistillata and Acropora digitifera provides evidence for extensive differences between species of corals.</title>
        <authorList>
            <person name="Voolstra C.R."/>
            <person name="Li Y."/>
            <person name="Liew Y.J."/>
            <person name="Baumgarten S."/>
            <person name="Zoccola D."/>
            <person name="Flot J.-F."/>
            <person name="Tambutte S."/>
            <person name="Allemand D."/>
            <person name="Aranda M."/>
        </authorList>
    </citation>
    <scope>NUCLEOTIDE SEQUENCE [LARGE SCALE GENOMIC DNA]</scope>
</reference>
<sequence length="3141" mass="341623">MKRGRGRPPKNQAQSSKSPNLSSASSQHGGQRSPRVSSSMAIKTRGYSGTTPRKYYGMESSDSDSDNESISSHGSSISNTTSPKTRYVEPLRVVTPLTLPLSSDDLLIEPESILQALGIYEILRHFSRIIRLSPFRFEDFCGAIQTPEQSSLLAQIHIALLRFLLSEDDASGLTFVATDEKDSFNILSYYLGGFTWPELIKSYISSDKSEFGDIFTAVNGHDENPFPFTTVENRLKPPLEVVPEGDWLCPVCEAHQLKGVTDCLPDWNREGWLRNAPLGVDREGRKYWFLARRLFVEGCDETLYYSCKAHLDELLSFLEEDGKEKRLISVLRIKYKTMVKHMEMTEALTEASRGNLPSGLTKRRQRRMKEEVKTTSPVKEEKDQENDGELEDSKEKLSSAELQQQVADPVVDSGAPSSSKPLPASATLTFIPDNEVKKIVTMPQVENNNIPGVDKKMVLRDRRTTSQEGPFSRKRPALPSSEAEEDKSIVATGAGPEEFMSTTISAGIDTGLDGGEEKDSLNVSALGESLKETKVSRAPENSVKKEESELSGLFEGSTLSERTSGDKMEAEKCSLNDHISESDAKPKMGKSQNEISSQTANGSKTLSVSSKSVEKDTKHAVVSSAAHQTKSSAADDAVTTVQQTKPEPVFRLGSEANYSSYINQFTVNPLALTKQQQLEQRDKKRSVSNKFSLVDYKWHGDVCGRKDVILNTLRFSIVGLENSIASTFMHPSWPVQRSSWVRAVHLSKTPKEFAAALSFLESSIRPICYLPVWNDAVGHVELYRMVSEAKQAGTKKKDHKEEEDEPEPEHKGFVNYTWVPHHQVWKQKGEEYRLFGGGGWVWTSGLQLRKRKRPSNATDSFVNKKRRLLDTTNKIVAFKEAKRKEAAKKEAERVVRVAARTSSSQATPLSVEKTARAPQTAATGTTTLVAAPVQTQTAVTSSSGSFSPSTAPRTAQSTTVTTATKPIQNLVSVQLGAPSTSSTQGTSTALRMVQPVTTIACTTPAQTPVTLQNGATLTSSTSIQSAGLQMCQATTTTTVTPVMAQSGITSTRATSPQPSEQNVSKQTLASSFPSLNTSSTSMLNAAVSSTTSCNLSKVISQTDSLKTSSHQLSVRLSTSPSLTVAEPVSSLTSCEETTFSNKLPHSEVRSSSSLSQEASLSPQTPFNSSTLPSSTLPSETPSSIPQPHGQIPSSTTSSNPLVVSSNCCDLPSSLAQSFSTSSAQGSQTINSVSECSALPQPSTPPNCVSTEAAIVVSRVPPTTMLKDSLPSLDSPPSPSAPNTTGDNNNHHQSLRDERKPNVNDDKTGDHAKRLGSAEMDVPGSLSNPSSDISSDVGIVPVRHAMPCQTNKDQMYASSYEPCLTNVVSDKALDRFRDSFVASQTTSPVQQNSVEATVEMDSSPCAPLTGEASESSNFSTNCSPTSAADVDAALISERITHSQDHIPNSVKQDSSLSNLESHWITQELSSPVKDSDTFENKTKHGLSDQGRIKDTSCALENKPVDTTQGTEVLSTHLADALHEQESIDIVKENMLNGAQNLAARKGISLTSMDNSSPKDAQMEYTIEKVQSIEDSVSVEGQGNTSAKNDLSSHEVSSTNDDLLDCQRGHSTSSEKFMSKEGLIKDCKNELPAMQKTAVVCLSNKETNCASGLSLGSQTSNVFVNELLAQDSDTKEIKEGNGLSTVTEKKTDVKLNPNTTLEGSLKGSDANVSEIPAREEVRFTANDNLILNKGDNLLHLESNKSYTTCNVYEEASLNDDMTSTVTSPRDKIDEVTSKTSCSELTRTLEMESLISLDCASKREQTSGVTEASEGNRNQMDTKQSTMRYDHSASTRNESSEGIDTIVTTSHAPAVSQGTEESQSLTYAKDNNSINSEASPSCTKIDNVDPEKSCVSAAEPMDRDATNLSLTQISCEGSLPPSSTGETKEQPMDIDVTSESSSVTSSVTAPLTGIVLSKNTGPGSQSVSCTEKAMNSTSSTNQESSVKDDVAAKMNMEGLPGTVTTDLCSTAASPSATPSAATDTTGAQFLDIRTQVSCSLPSTTSSVVVPTTSPPPSITQQTQVLISAVTTASQCSSSGTPAAPAVQPAAVVSVKTTTSLTTQPAPSAVSSSTAFLSPRVVVGGTQGIALGQSPVVPSIQSVPVKAVAASTPVFTTAITRGIASPKTAIAVRPQGQGSQYIPIGPKPILPSPRPPVIAPGVQGSNVVRISTQPAAASRQQTNLAPVNSIAALVASIPTSGATIGPTQLIKLVTPDGKTLTLQGSQLAAIAQQAASPMGLAVPKTITVQVAASAVQKNQSTTVQKTIGVKTPGATITVQRTQPQVAQAKPQVVVTAKAPPPKPVKEEKFPSLEPLIKDPRALLNRRLAKWPLRHSVKSVFALQKHERRKLGRKAGMKEVSGFSYTSRAVVKHWPAGIPRPSFKVAWRFRTQSLKTLAGAGLQLRILQSCLKWEEMNIRPPRGNSNTVYTSSGTTTTEITDRKFVSLDGLCCKYLVRKTVRTLTKPVVEPPRPAPTKSKRGRTLRPKIVLQPDDEEEASVPSGPRILEAWYPEAKLELWEIRQYHERIDRERALEREKKEQEEAIRRAAEIRAAALQRKQQEQQARQQQQHLLKMNKKKVQNAIKTQQRKGTGNKPTVVNQPVTFKPAVTPPVPLGAIRRTLPVVRPAVPKPIGIQSLGLKPQIVPRPMVANSAQSVQRLQPKPQVSQRVYTPVIPSNASRATGTPVQGGVTSNAVTRPAPVIASSTVGAVRSNPMATSRMKHSSKDQVKQTVKTKSRKSGGVAPLLHHKKYVTLESRQDMNRHAICRKVLDGILDKIDRNEDAERKKEEKKRAKEENQALRLERQKANKLSVLLQKRKEVLKRELMRKRDLLERDLILELRQQQQTNKNKRKQGATDRRNSQSTPEGPKAKKKKIEDERLFCICKKPYDPTQFYIGCDMCANWFHGSCVQISPDAAQSMDEWTCAECAQARRGVEEEELYCLCRQPYDEKKFYIGCDKCQDWFHGACVGITPVDAENIEYYTCPRCTQSQAQANKQPLTGKDYDSLKGLLRSLRSHKMAWPFLEGVNPDEVPEYYEVITDPIDLSKVEERLNSKSYACLESFVSDVTKIFDNCRYFNQRDSPYYRCAEVLESFFVQKLRALKTRK</sequence>
<keyword evidence="5" id="KW-0805">Transcription regulation</keyword>
<dbReference type="SMART" id="SM00297">
    <property type="entry name" value="BROMO"/>
    <property type="match status" value="1"/>
</dbReference>
<keyword evidence="7" id="KW-0804">Transcription</keyword>
<dbReference type="OrthoDB" id="784962at2759"/>
<dbReference type="InterPro" id="IPR011011">
    <property type="entry name" value="Znf_FYVE_PHD"/>
</dbReference>
<feature type="region of interest" description="Disordered" evidence="12">
    <location>
        <begin position="1"/>
        <end position="83"/>
    </location>
</feature>
<dbReference type="PROSITE" id="PS00633">
    <property type="entry name" value="BROMODOMAIN_1"/>
    <property type="match status" value="1"/>
</dbReference>
<dbReference type="InterPro" id="IPR001965">
    <property type="entry name" value="Znf_PHD"/>
</dbReference>
<feature type="compositionally biased region" description="Low complexity" evidence="12">
    <location>
        <begin position="1324"/>
        <end position="1334"/>
    </location>
</feature>
<evidence type="ECO:0000259" key="14">
    <source>
        <dbReference type="PROSITE" id="PS50016"/>
    </source>
</evidence>
<feature type="compositionally biased region" description="Polar residues" evidence="12">
    <location>
        <begin position="1191"/>
        <end position="1202"/>
    </location>
</feature>
<dbReference type="Gene3D" id="3.30.40.10">
    <property type="entry name" value="Zinc/RING finger domain, C3HC4 (zinc finger)"/>
    <property type="match status" value="2"/>
</dbReference>
<feature type="domain" description="PHD-type" evidence="14">
    <location>
        <begin position="2915"/>
        <end position="2966"/>
    </location>
</feature>
<feature type="compositionally biased region" description="Low complexity" evidence="12">
    <location>
        <begin position="1168"/>
        <end position="1183"/>
    </location>
</feature>
<feature type="region of interest" description="Disordered" evidence="12">
    <location>
        <begin position="1048"/>
        <end position="1068"/>
    </location>
</feature>
<evidence type="ECO:0000256" key="2">
    <source>
        <dbReference type="ARBA" id="ARBA00022723"/>
    </source>
</evidence>
<feature type="compositionally biased region" description="Low complexity" evidence="12">
    <location>
        <begin position="15"/>
        <end position="26"/>
    </location>
</feature>
<feature type="region of interest" description="Disordered" evidence="12">
    <location>
        <begin position="1138"/>
        <end position="1202"/>
    </location>
</feature>
<dbReference type="Pfam" id="PF00628">
    <property type="entry name" value="PHD"/>
    <property type="match status" value="2"/>
</dbReference>
<feature type="compositionally biased region" description="Low complexity" evidence="12">
    <location>
        <begin position="1149"/>
        <end position="1161"/>
    </location>
</feature>
<feature type="compositionally biased region" description="Polar residues" evidence="12">
    <location>
        <begin position="1910"/>
        <end position="1922"/>
    </location>
</feature>
<feature type="domain" description="PHD-type" evidence="14">
    <location>
        <begin position="2974"/>
        <end position="3025"/>
    </location>
</feature>
<feature type="compositionally biased region" description="Low complexity" evidence="12">
    <location>
        <begin position="550"/>
        <end position="561"/>
    </location>
</feature>
<feature type="compositionally biased region" description="Polar residues" evidence="12">
    <location>
        <begin position="1831"/>
        <end position="1841"/>
    </location>
</feature>
<feature type="region of interest" description="Disordered" evidence="12">
    <location>
        <begin position="939"/>
        <end position="960"/>
    </location>
</feature>
<protein>
    <submittedName>
        <fullName evidence="16">Nucleosome-remodeling factor subunit NURF301</fullName>
    </submittedName>
</protein>
<dbReference type="SMART" id="SM00571">
    <property type="entry name" value="DDT"/>
    <property type="match status" value="1"/>
</dbReference>
<keyword evidence="4" id="KW-0862">Zinc</keyword>
<feature type="region of interest" description="Disordered" evidence="12">
    <location>
        <begin position="1575"/>
        <end position="1615"/>
    </location>
</feature>
<accession>A0A2B4RT32</accession>
<feature type="region of interest" description="Disordered" evidence="12">
    <location>
        <begin position="791"/>
        <end position="812"/>
    </location>
</feature>
<feature type="compositionally biased region" description="Basic and acidic residues" evidence="12">
    <location>
        <begin position="563"/>
        <end position="586"/>
    </location>
</feature>
<dbReference type="CDD" id="cd15560">
    <property type="entry name" value="PHD2_3_BPTF"/>
    <property type="match status" value="2"/>
</dbReference>
<dbReference type="EMBL" id="LSMT01000358">
    <property type="protein sequence ID" value="PFX19478.1"/>
    <property type="molecule type" value="Genomic_DNA"/>
</dbReference>
<dbReference type="InterPro" id="IPR018359">
    <property type="entry name" value="Bromodomain_CS"/>
</dbReference>
<dbReference type="Proteomes" id="UP000225706">
    <property type="component" value="Unassembled WGS sequence"/>
</dbReference>
<dbReference type="Pfam" id="PF02791">
    <property type="entry name" value="DDT"/>
    <property type="match status" value="1"/>
</dbReference>
<dbReference type="PROSITE" id="PS50016">
    <property type="entry name" value="ZF_PHD_2"/>
    <property type="match status" value="2"/>
</dbReference>
<evidence type="ECO:0000256" key="7">
    <source>
        <dbReference type="ARBA" id="ARBA00023163"/>
    </source>
</evidence>
<dbReference type="InterPro" id="IPR028941">
    <property type="entry name" value="WHIM2_dom"/>
</dbReference>
<dbReference type="SUPFAM" id="SSF47370">
    <property type="entry name" value="Bromodomain"/>
    <property type="match status" value="1"/>
</dbReference>
<feature type="region of interest" description="Disordered" evidence="12">
    <location>
        <begin position="2879"/>
        <end position="2908"/>
    </location>
</feature>
<feature type="coiled-coil region" evidence="11">
    <location>
        <begin position="2566"/>
        <end position="2613"/>
    </location>
</feature>
<gene>
    <name evidence="16" type="primary">E(bx)</name>
    <name evidence="16" type="ORF">AWC38_SpisGene16108</name>
</gene>
<feature type="compositionally biased region" description="Polar residues" evidence="12">
    <location>
        <begin position="1803"/>
        <end position="1824"/>
    </location>
</feature>